<dbReference type="InterPro" id="IPR027417">
    <property type="entry name" value="P-loop_NTPase"/>
</dbReference>
<dbReference type="PANTHER" id="PTHR18884">
    <property type="entry name" value="SEPTIN"/>
    <property type="match status" value="1"/>
</dbReference>
<dbReference type="CDD" id="cd01850">
    <property type="entry name" value="CDC_Septin"/>
    <property type="match status" value="1"/>
</dbReference>
<evidence type="ECO:0000256" key="1">
    <source>
        <dbReference type="ARBA" id="ARBA00004245"/>
    </source>
</evidence>
<dbReference type="CTD" id="337243"/>
<comment type="subcellular location">
    <subcellularLocation>
        <location evidence="1">Cytoplasm</location>
        <location evidence="1">Cytoskeleton</location>
    </subcellularLocation>
</comment>
<keyword evidence="6" id="KW-0206">Cytoskeleton</keyword>
<gene>
    <name evidence="12 13" type="primary">septin9a</name>
    <name evidence="12" type="synonym">cb999</name>
    <name evidence="12" type="synonym">fb02h06</name>
    <name evidence="12" type="synonym">msf</name>
    <name evidence="12" type="synonym">sept9</name>
    <name evidence="12" type="synonym">sept9a</name>
    <name evidence="12" type="synonym">wu:fb02h06</name>
</gene>
<dbReference type="GO" id="GO:0005525">
    <property type="term" value="F:GTP binding"/>
    <property type="evidence" value="ECO:0007669"/>
    <property type="project" value="UniProtKB-KW"/>
</dbReference>
<evidence type="ECO:0000313" key="11">
    <source>
        <dbReference type="Proteomes" id="UP000000437"/>
    </source>
</evidence>
<comment type="similarity">
    <text evidence="8">Belongs to the TRAFAC class TrmE-Era-EngA-EngB-Septin-like GTPase superfamily. Septin GTPase family.</text>
</comment>
<feature type="region of interest" description="Disordered" evidence="9">
    <location>
        <begin position="25"/>
        <end position="262"/>
    </location>
</feature>
<dbReference type="InterPro" id="IPR030379">
    <property type="entry name" value="G_SEPTIN_dom"/>
</dbReference>
<evidence type="ECO:0000256" key="5">
    <source>
        <dbReference type="ARBA" id="ARBA00023134"/>
    </source>
</evidence>
<evidence type="ECO:0000256" key="8">
    <source>
        <dbReference type="RuleBase" id="RU004560"/>
    </source>
</evidence>
<sequence>MSDSTVNAHLEGIISDFEALKRSFEVEEDTSTNPSPLSRRTTNPLRSSGTSSSSRFHDLRSLNSEPMSRHASDSSSNQRSPKSSLRRVELSGGRVPETVSRRTEISIDISSKQVDSSPSPGIARFGLKRPEVSLQSKATDAPLHRRAEGNHSRAQEPPAPPRRADPPVSTSRIPELSQRRAEPPSPLDISAPSRRAEMHVNRQLSDTQSPARESENSFTSAASITPTFNEYKTPPSVHEAPIRPLERSEVTSSYSSSSSSSSSIMADSVISEIPPTMCLEKPSIDFSYVGIDAILEQMRRKAMKQGFELNIMVVGQSGLGKSTLMNTLFKSKVSRKSFMGTAEEKIPKTIEIKSVSHDIEEKGVRMKLTVIDTPGFGDQINNENCWQPIMKFINDQYEQYLQEEINIDRKKRIPDSRVHCCIYFIPPTGHCLRPLDVEFMRRLSKVVNIVPVIAKADTLTLEERDFFKKKIREELRANGIDVYPQKEFDEDAEDRMINEKIREMIPFAVVGSDQEYQVNGRRLLGRKTKWGTIEVENIAHCEFAYLRDLLIRTHMQNIKDITSSIHYEMYRVCRLNENNTQANGLADHHPASHEI</sequence>
<evidence type="ECO:0000313" key="13">
    <source>
        <dbReference type="ZFIN" id="ZDB-GENE-030131-9187"/>
    </source>
</evidence>
<evidence type="ECO:0000313" key="12">
    <source>
        <dbReference type="RefSeq" id="XP_068072135.1"/>
    </source>
</evidence>
<evidence type="ECO:0000256" key="7">
    <source>
        <dbReference type="ARBA" id="ARBA00023306"/>
    </source>
</evidence>
<evidence type="ECO:0000256" key="6">
    <source>
        <dbReference type="ARBA" id="ARBA00023212"/>
    </source>
</evidence>
<dbReference type="ZFIN" id="ZDB-GENE-030131-9187">
    <property type="gene designation" value="septin9a"/>
</dbReference>
<dbReference type="Pfam" id="PF00735">
    <property type="entry name" value="Septin"/>
    <property type="match status" value="1"/>
</dbReference>
<organism evidence="11 12">
    <name type="scientific">Danio rerio</name>
    <name type="common">Zebrafish</name>
    <name type="synonym">Brachydanio rerio</name>
    <dbReference type="NCBI Taxonomy" id="7955"/>
    <lineage>
        <taxon>Eukaryota</taxon>
        <taxon>Metazoa</taxon>
        <taxon>Chordata</taxon>
        <taxon>Craniata</taxon>
        <taxon>Vertebrata</taxon>
        <taxon>Euteleostomi</taxon>
        <taxon>Actinopterygii</taxon>
        <taxon>Neopterygii</taxon>
        <taxon>Teleostei</taxon>
        <taxon>Ostariophysi</taxon>
        <taxon>Cypriniformes</taxon>
        <taxon>Danionidae</taxon>
        <taxon>Danioninae</taxon>
        <taxon>Danio</taxon>
    </lineage>
</organism>
<dbReference type="PROSITE" id="PS51719">
    <property type="entry name" value="G_SEPTIN"/>
    <property type="match status" value="1"/>
</dbReference>
<dbReference type="AlphaFoldDB" id="A0AB32TB56"/>
<accession>A0AB32TB56</accession>
<keyword evidence="2" id="KW-0963">Cytoplasm</keyword>
<feature type="domain" description="Septin-type G" evidence="10">
    <location>
        <begin position="305"/>
        <end position="577"/>
    </location>
</feature>
<dbReference type="SUPFAM" id="SSF52540">
    <property type="entry name" value="P-loop containing nucleoside triphosphate hydrolases"/>
    <property type="match status" value="1"/>
</dbReference>
<feature type="compositionally biased region" description="Polar residues" evidence="9">
    <location>
        <begin position="202"/>
        <end position="230"/>
    </location>
</feature>
<dbReference type="GO" id="GO:0005856">
    <property type="term" value="C:cytoskeleton"/>
    <property type="evidence" value="ECO:0007669"/>
    <property type="project" value="UniProtKB-SubCell"/>
</dbReference>
<dbReference type="Proteomes" id="UP000000437">
    <property type="component" value="Chromosome 3"/>
</dbReference>
<feature type="compositionally biased region" description="Low complexity" evidence="9">
    <location>
        <begin position="252"/>
        <end position="262"/>
    </location>
</feature>
<name>A0AB32TB56_DANRE</name>
<keyword evidence="11" id="KW-1185">Reference proteome</keyword>
<evidence type="ECO:0000259" key="10">
    <source>
        <dbReference type="PROSITE" id="PS51719"/>
    </source>
</evidence>
<protein>
    <submittedName>
        <fullName evidence="12">Septin 9a isoform X1</fullName>
    </submittedName>
</protein>
<dbReference type="InterPro" id="IPR016491">
    <property type="entry name" value="Septin"/>
</dbReference>
<dbReference type="AGR" id="ZFIN:ZDB-GENE-030131-9187"/>
<feature type="compositionally biased region" description="Basic and acidic residues" evidence="9">
    <location>
        <begin position="240"/>
        <end position="249"/>
    </location>
</feature>
<dbReference type="RefSeq" id="XP_068072135.1">
    <property type="nucleotide sequence ID" value="XM_068216034.1"/>
</dbReference>
<dbReference type="Gene3D" id="3.40.50.300">
    <property type="entry name" value="P-loop containing nucleotide triphosphate hydrolases"/>
    <property type="match status" value="1"/>
</dbReference>
<proteinExistence type="inferred from homology"/>
<evidence type="ECO:0000256" key="2">
    <source>
        <dbReference type="ARBA" id="ARBA00022490"/>
    </source>
</evidence>
<keyword evidence="3" id="KW-0132">Cell division</keyword>
<feature type="compositionally biased region" description="Basic and acidic residues" evidence="9">
    <location>
        <begin position="142"/>
        <end position="154"/>
    </location>
</feature>
<dbReference type="GO" id="GO:0051301">
    <property type="term" value="P:cell division"/>
    <property type="evidence" value="ECO:0007669"/>
    <property type="project" value="UniProtKB-KW"/>
</dbReference>
<evidence type="ECO:0000256" key="3">
    <source>
        <dbReference type="ARBA" id="ARBA00022618"/>
    </source>
</evidence>
<evidence type="ECO:0000256" key="4">
    <source>
        <dbReference type="ARBA" id="ARBA00022741"/>
    </source>
</evidence>
<keyword evidence="5 8" id="KW-0342">GTP-binding</keyword>
<dbReference type="GeneID" id="337243"/>
<keyword evidence="7" id="KW-0131">Cell cycle</keyword>
<feature type="compositionally biased region" description="Polar residues" evidence="9">
    <location>
        <begin position="108"/>
        <end position="119"/>
    </location>
</feature>
<keyword evidence="4 8" id="KW-0547">Nucleotide-binding</keyword>
<evidence type="ECO:0000256" key="9">
    <source>
        <dbReference type="SAM" id="MobiDB-lite"/>
    </source>
</evidence>
<reference evidence="12" key="1">
    <citation type="submission" date="2025-08" db="UniProtKB">
        <authorList>
            <consortium name="RefSeq"/>
        </authorList>
    </citation>
    <scope>IDENTIFICATION</scope>
    <source>
        <strain evidence="12">Tuebingen</strain>
        <tissue evidence="12">Fibroblasts and whole tissue</tissue>
    </source>
</reference>
<feature type="compositionally biased region" description="Polar residues" evidence="9">
    <location>
        <begin position="73"/>
        <end position="83"/>
    </location>
</feature>
<dbReference type="FunFam" id="3.40.50.300:FF:000143">
    <property type="entry name" value="septin-9 isoform X1"/>
    <property type="match status" value="1"/>
</dbReference>
<feature type="compositionally biased region" description="Polar residues" evidence="9">
    <location>
        <begin position="31"/>
        <end position="46"/>
    </location>
</feature>